<dbReference type="Pfam" id="PF00400">
    <property type="entry name" value="WD40"/>
    <property type="match status" value="1"/>
</dbReference>
<dbReference type="EMBL" id="CP034928">
    <property type="protein sequence ID" value="QAA77110.1"/>
    <property type="molecule type" value="Genomic_DNA"/>
</dbReference>
<protein>
    <submittedName>
        <fullName evidence="4">High-affnity carbon uptake protein Hat/HatR</fullName>
    </submittedName>
</protein>
<organism evidence="4 5">
    <name type="scientific">Bipolaricaulis sibiricus</name>
    <dbReference type="NCBI Taxonomy" id="2501609"/>
    <lineage>
        <taxon>Bacteria</taxon>
        <taxon>Candidatus Bipolaricaulota</taxon>
        <taxon>Candidatus Bipolaricaulia</taxon>
        <taxon>Candidatus Bipolaricaulales</taxon>
        <taxon>Candidatus Bipolaricaulaceae</taxon>
        <taxon>Candidatus Bipolaricaulis</taxon>
    </lineage>
</organism>
<dbReference type="KEGG" id="bih:BIP78_1344"/>
<dbReference type="AlphaFoldDB" id="A0A410FW18"/>
<evidence type="ECO:0000256" key="1">
    <source>
        <dbReference type="ARBA" id="ARBA00022574"/>
    </source>
</evidence>
<reference evidence="5" key="1">
    <citation type="submission" date="2018-12" db="EMBL/GenBank/DDBJ databases">
        <title>Complete genome sequence of an uncultured bacterium of the candidate phylum Bipolaricaulota.</title>
        <authorList>
            <person name="Kadnikov V.V."/>
            <person name="Mardanov A.V."/>
            <person name="Beletsky A.V."/>
            <person name="Frank Y.A."/>
            <person name="Karnachuk O.V."/>
            <person name="Ravin N.V."/>
        </authorList>
    </citation>
    <scope>NUCLEOTIDE SEQUENCE [LARGE SCALE GENOMIC DNA]</scope>
</reference>
<evidence type="ECO:0000313" key="4">
    <source>
        <dbReference type="EMBL" id="QAA77110.1"/>
    </source>
</evidence>
<dbReference type="InterPro" id="IPR001680">
    <property type="entry name" value="WD40_rpt"/>
</dbReference>
<dbReference type="Proteomes" id="UP000287233">
    <property type="component" value="Chromosome"/>
</dbReference>
<dbReference type="PROSITE" id="PS50294">
    <property type="entry name" value="WD_REPEATS_REGION"/>
    <property type="match status" value="1"/>
</dbReference>
<sequence>MTIRGLARATGIHAVAFSPDAKALATGAYEDEAALASFSPHGGLLASASQDGEIRLWDLAAGRWILGYWTGMGRTPRALAFSRSGDLLGMTLSFLVPTEPAVLLGALGGTLCWFGCELGSTRLYETCTERRWYQVCGGGGDPWPPIYPDSSGPEVPW</sequence>
<dbReference type="Gene3D" id="2.130.10.10">
    <property type="entry name" value="YVTN repeat-like/Quinoprotein amine dehydrogenase"/>
    <property type="match status" value="1"/>
</dbReference>
<accession>A0A410FW18</accession>
<dbReference type="InterPro" id="IPR011047">
    <property type="entry name" value="Quinoprotein_ADH-like_sf"/>
</dbReference>
<name>A0A410FW18_BIPS1</name>
<proteinExistence type="predicted"/>
<dbReference type="InterPro" id="IPR015943">
    <property type="entry name" value="WD40/YVTN_repeat-like_dom_sf"/>
</dbReference>
<keyword evidence="2" id="KW-0677">Repeat</keyword>
<evidence type="ECO:0000313" key="5">
    <source>
        <dbReference type="Proteomes" id="UP000287233"/>
    </source>
</evidence>
<dbReference type="SUPFAM" id="SSF50998">
    <property type="entry name" value="Quinoprotein alcohol dehydrogenase-like"/>
    <property type="match status" value="1"/>
</dbReference>
<dbReference type="InterPro" id="IPR019775">
    <property type="entry name" value="WD40_repeat_CS"/>
</dbReference>
<dbReference type="PROSITE" id="PS50082">
    <property type="entry name" value="WD_REPEATS_2"/>
    <property type="match status" value="1"/>
</dbReference>
<keyword evidence="1 3" id="KW-0853">WD repeat</keyword>
<evidence type="ECO:0000256" key="3">
    <source>
        <dbReference type="PROSITE-ProRule" id="PRU00221"/>
    </source>
</evidence>
<evidence type="ECO:0000256" key="2">
    <source>
        <dbReference type="ARBA" id="ARBA00022737"/>
    </source>
</evidence>
<dbReference type="PROSITE" id="PS00678">
    <property type="entry name" value="WD_REPEATS_1"/>
    <property type="match status" value="1"/>
</dbReference>
<gene>
    <name evidence="4" type="ORF">BIP78_1344</name>
</gene>
<feature type="repeat" description="WD" evidence="3">
    <location>
        <begin position="26"/>
        <end position="59"/>
    </location>
</feature>